<reference evidence="1" key="1">
    <citation type="journal article" date="2011" name="Environ. Microbiol.">
        <title>Genomic insights into the metabolic potential of the polycyclic aromatic hydrocarbon degrading sulfate-reducing Deltaproteobacterium N47.</title>
        <authorList>
            <person name="Bergmann F."/>
            <person name="Selesi D."/>
            <person name="Weinmaier T."/>
            <person name="Tischler P."/>
            <person name="Rattei T."/>
            <person name="Meckenstock R.U."/>
        </authorList>
    </citation>
    <scope>NUCLEOTIDE SEQUENCE</scope>
</reference>
<proteinExistence type="predicted"/>
<accession>E1YBS3</accession>
<organism evidence="1">
    <name type="scientific">uncultured Desulfobacterium sp</name>
    <dbReference type="NCBI Taxonomy" id="201089"/>
    <lineage>
        <taxon>Bacteria</taxon>
        <taxon>Pseudomonadati</taxon>
        <taxon>Thermodesulfobacteriota</taxon>
        <taxon>Desulfobacteria</taxon>
        <taxon>Desulfobacterales</taxon>
        <taxon>Desulfobacteriaceae</taxon>
        <taxon>Desulfobacterium</taxon>
        <taxon>environmental samples</taxon>
    </lineage>
</organism>
<name>E1YBS3_9BACT</name>
<protein>
    <submittedName>
        <fullName evidence="1">Uncharacterized protein</fullName>
    </submittedName>
</protein>
<dbReference type="AlphaFoldDB" id="E1YBS3"/>
<gene>
    <name evidence="1" type="ORF">N47_G33410</name>
</gene>
<dbReference type="EMBL" id="FR695868">
    <property type="protein sequence ID" value="CBX28017.1"/>
    <property type="molecule type" value="Genomic_DNA"/>
</dbReference>
<sequence>MVNDTVKKPFLNTNVYTETSHWLIFHRDGLYQKAKPM</sequence>
<evidence type="ECO:0000313" key="1">
    <source>
        <dbReference type="EMBL" id="CBX28017.1"/>
    </source>
</evidence>